<evidence type="ECO:0000256" key="2">
    <source>
        <dbReference type="ARBA" id="ARBA00022801"/>
    </source>
</evidence>
<name>I4C663_DESTA</name>
<protein>
    <submittedName>
        <fullName evidence="5">Trypsin-like serine protease with C-terminal PDZ domain</fullName>
    </submittedName>
</protein>
<dbReference type="KEGG" id="dti:Desti_2369"/>
<dbReference type="GO" id="GO:0004252">
    <property type="term" value="F:serine-type endopeptidase activity"/>
    <property type="evidence" value="ECO:0007669"/>
    <property type="project" value="InterPro"/>
</dbReference>
<keyword evidence="2" id="KW-0378">Hydrolase</keyword>
<dbReference type="InterPro" id="IPR001940">
    <property type="entry name" value="Peptidase_S1C"/>
</dbReference>
<dbReference type="MEROPS" id="S01.453"/>
<dbReference type="EMBL" id="CP003360">
    <property type="protein sequence ID" value="AFM25054.1"/>
    <property type="molecule type" value="Genomic_DNA"/>
</dbReference>
<dbReference type="Proteomes" id="UP000006055">
    <property type="component" value="Chromosome"/>
</dbReference>
<keyword evidence="1 5" id="KW-0645">Protease</keyword>
<keyword evidence="4" id="KW-1133">Transmembrane helix</keyword>
<dbReference type="InterPro" id="IPR009003">
    <property type="entry name" value="Peptidase_S1_PA"/>
</dbReference>
<organism evidence="5 6">
    <name type="scientific">Desulfomonile tiedjei (strain ATCC 49306 / DSM 6799 / DCB-1)</name>
    <dbReference type="NCBI Taxonomy" id="706587"/>
    <lineage>
        <taxon>Bacteria</taxon>
        <taxon>Pseudomonadati</taxon>
        <taxon>Thermodesulfobacteriota</taxon>
        <taxon>Desulfomonilia</taxon>
        <taxon>Desulfomonilales</taxon>
        <taxon>Desulfomonilaceae</taxon>
        <taxon>Desulfomonile</taxon>
    </lineage>
</organism>
<proteinExistence type="predicted"/>
<sequence length="336" mass="36480">MLSNTRSFLTPIMLPIVMAVVFLIFLPSIQPKAGAQTVNRNGLRDLQEAFRTVVKAAKPAVVNVSAVRNVASNQLDSSLDPFFENHPFRDLFKDELFRRFFGTPNPGKQYRQQGMASGFIFDPRGYILTNRHVIGSADQIVVTLESDKKYKARVIGADSKTDVAVIKIDGRGFPSAQLGDSRTLQVGDWVLAIGNPFGLMKTVTSGIVSATGRREMGILDYEDFIQTDAAINPGNSGGPLVNIEGQVIGMNTAILSRSGGSMGIGFAIPINIVKRILEPSMAGKLDPGKQKGTRPAQLDSSADHVDFFDRFLRSGSLKGEPTENVLRGNRAEQSLP</sequence>
<dbReference type="Gene3D" id="2.40.10.120">
    <property type="match status" value="1"/>
</dbReference>
<dbReference type="SUPFAM" id="SSF50494">
    <property type="entry name" value="Trypsin-like serine proteases"/>
    <property type="match status" value="1"/>
</dbReference>
<keyword evidence="4" id="KW-0472">Membrane</keyword>
<evidence type="ECO:0000256" key="4">
    <source>
        <dbReference type="SAM" id="Phobius"/>
    </source>
</evidence>
<keyword evidence="4" id="KW-0812">Transmembrane</keyword>
<dbReference type="PANTHER" id="PTHR43343:SF3">
    <property type="entry name" value="PROTEASE DO-LIKE 8, CHLOROPLASTIC"/>
    <property type="match status" value="1"/>
</dbReference>
<dbReference type="InterPro" id="IPR051201">
    <property type="entry name" value="Chloro_Bact_Ser_Proteases"/>
</dbReference>
<dbReference type="STRING" id="706587.Desti_2369"/>
<evidence type="ECO:0000256" key="3">
    <source>
        <dbReference type="SAM" id="MobiDB-lite"/>
    </source>
</evidence>
<dbReference type="HOGENOM" id="CLU_020120_4_2_7"/>
<gene>
    <name evidence="5" type="ordered locus">Desti_2369</name>
</gene>
<dbReference type="PATRIC" id="fig|706587.4.peg.2720"/>
<reference evidence="6" key="1">
    <citation type="submission" date="2012-06" db="EMBL/GenBank/DDBJ databases">
        <title>Complete sequence of chromosome of Desulfomonile tiedjei DSM 6799.</title>
        <authorList>
            <person name="Lucas S."/>
            <person name="Copeland A."/>
            <person name="Lapidus A."/>
            <person name="Glavina del Rio T."/>
            <person name="Dalin E."/>
            <person name="Tice H."/>
            <person name="Bruce D."/>
            <person name="Goodwin L."/>
            <person name="Pitluck S."/>
            <person name="Peters L."/>
            <person name="Ovchinnikova G."/>
            <person name="Zeytun A."/>
            <person name="Lu M."/>
            <person name="Kyrpides N."/>
            <person name="Mavromatis K."/>
            <person name="Ivanova N."/>
            <person name="Brettin T."/>
            <person name="Detter J.C."/>
            <person name="Han C."/>
            <person name="Larimer F."/>
            <person name="Land M."/>
            <person name="Hauser L."/>
            <person name="Markowitz V."/>
            <person name="Cheng J.-F."/>
            <person name="Hugenholtz P."/>
            <person name="Woyke T."/>
            <person name="Wu D."/>
            <person name="Spring S."/>
            <person name="Schroeder M."/>
            <person name="Brambilla E."/>
            <person name="Klenk H.-P."/>
            <person name="Eisen J.A."/>
        </authorList>
    </citation>
    <scope>NUCLEOTIDE SEQUENCE [LARGE SCALE GENOMIC DNA]</scope>
    <source>
        <strain evidence="6">ATCC 49306 / DSM 6799 / DCB-1</strain>
    </source>
</reference>
<evidence type="ECO:0000313" key="5">
    <source>
        <dbReference type="EMBL" id="AFM25054.1"/>
    </source>
</evidence>
<dbReference type="eggNOG" id="COG0265">
    <property type="taxonomic scope" value="Bacteria"/>
</dbReference>
<dbReference type="GO" id="GO:0006508">
    <property type="term" value="P:proteolysis"/>
    <property type="evidence" value="ECO:0007669"/>
    <property type="project" value="UniProtKB-KW"/>
</dbReference>
<dbReference type="Pfam" id="PF13365">
    <property type="entry name" value="Trypsin_2"/>
    <property type="match status" value="1"/>
</dbReference>
<evidence type="ECO:0000256" key="1">
    <source>
        <dbReference type="ARBA" id="ARBA00022670"/>
    </source>
</evidence>
<dbReference type="PANTHER" id="PTHR43343">
    <property type="entry name" value="PEPTIDASE S12"/>
    <property type="match status" value="1"/>
</dbReference>
<feature type="region of interest" description="Disordered" evidence="3">
    <location>
        <begin position="315"/>
        <end position="336"/>
    </location>
</feature>
<dbReference type="AlphaFoldDB" id="I4C663"/>
<evidence type="ECO:0000313" key="6">
    <source>
        <dbReference type="Proteomes" id="UP000006055"/>
    </source>
</evidence>
<keyword evidence="6" id="KW-1185">Reference proteome</keyword>
<dbReference type="RefSeq" id="WP_014810197.1">
    <property type="nucleotide sequence ID" value="NC_018025.1"/>
</dbReference>
<feature type="transmembrane region" description="Helical" evidence="4">
    <location>
        <begin position="12"/>
        <end position="29"/>
    </location>
</feature>
<dbReference type="PRINTS" id="PR00834">
    <property type="entry name" value="PROTEASES2C"/>
</dbReference>
<accession>I4C663</accession>